<dbReference type="OMA" id="ATHKTIC"/>
<dbReference type="RefSeq" id="XP_008621718.1">
    <property type="nucleotide sequence ID" value="XM_008623496.1"/>
</dbReference>
<dbReference type="Pfam" id="PF02140">
    <property type="entry name" value="SUEL_Lectin"/>
    <property type="match status" value="2"/>
</dbReference>
<name>T0R5S8_SAPDV</name>
<evidence type="ECO:0000256" key="1">
    <source>
        <dbReference type="SAM" id="MobiDB-lite"/>
    </source>
</evidence>
<sequence>MHASAHDWSRPSKYKGRPSPTSITIPFVAYRPPPKATMGNSNSSPPPPPPAPTAPSTPALYVSPGASLLTQTVPENGALTLDCGNPTLQISRIIFASYGLPDGSGLGAKYGWCYAGSSQNVLESSCRNKQSCSVGANNGVFGDPCVGTIKRLTVTAECSAAPSYQTWASVAEHQTLKLECANGYVITKVDYGSYGTPNGYTNGWCNAKSSVDVLSKLCVGQASCDVPAENAIFVDPCVGTFKALAAKVTCGLGAAPEAISTPFITPSCNNAP</sequence>
<dbReference type="PANTHER" id="PTHR46780">
    <property type="entry name" value="PROTEIN EVA-1"/>
    <property type="match status" value="1"/>
</dbReference>
<dbReference type="PROSITE" id="PS50228">
    <property type="entry name" value="SUEL_LECTIN"/>
    <property type="match status" value="2"/>
</dbReference>
<evidence type="ECO:0000259" key="2">
    <source>
        <dbReference type="PROSITE" id="PS50228"/>
    </source>
</evidence>
<dbReference type="EMBL" id="JH767363">
    <property type="protein sequence ID" value="EQC24852.1"/>
    <property type="molecule type" value="Genomic_DNA"/>
</dbReference>
<organism evidence="3 4">
    <name type="scientific">Saprolegnia diclina (strain VS20)</name>
    <dbReference type="NCBI Taxonomy" id="1156394"/>
    <lineage>
        <taxon>Eukaryota</taxon>
        <taxon>Sar</taxon>
        <taxon>Stramenopiles</taxon>
        <taxon>Oomycota</taxon>
        <taxon>Saprolegniomycetes</taxon>
        <taxon>Saprolegniales</taxon>
        <taxon>Saprolegniaceae</taxon>
        <taxon>Saprolegnia</taxon>
    </lineage>
</organism>
<accession>T0R5S8</accession>
<protein>
    <recommendedName>
        <fullName evidence="2">SUEL-type lectin domain-containing protein</fullName>
    </recommendedName>
</protein>
<evidence type="ECO:0000313" key="3">
    <source>
        <dbReference type="EMBL" id="EQC24852.1"/>
    </source>
</evidence>
<dbReference type="CDD" id="cd22842">
    <property type="entry name" value="Gal_Rha_Lectin_BGal"/>
    <property type="match status" value="2"/>
</dbReference>
<evidence type="ECO:0000313" key="4">
    <source>
        <dbReference type="Proteomes" id="UP000030762"/>
    </source>
</evidence>
<feature type="domain" description="SUEL-type lectin" evidence="2">
    <location>
        <begin position="170"/>
        <end position="251"/>
    </location>
</feature>
<feature type="compositionally biased region" description="Basic and acidic residues" evidence="1">
    <location>
        <begin position="1"/>
        <end position="10"/>
    </location>
</feature>
<dbReference type="GeneID" id="19957983"/>
<dbReference type="InParanoid" id="T0R5S8"/>
<dbReference type="Gene3D" id="2.60.120.740">
    <property type="match status" value="2"/>
</dbReference>
<gene>
    <name evidence="3" type="ORF">SDRG_17256</name>
</gene>
<reference evidence="3 4" key="1">
    <citation type="submission" date="2012-04" db="EMBL/GenBank/DDBJ databases">
        <title>The Genome Sequence of Saprolegnia declina VS20.</title>
        <authorList>
            <consortium name="The Broad Institute Genome Sequencing Platform"/>
            <person name="Russ C."/>
            <person name="Nusbaum C."/>
            <person name="Tyler B."/>
            <person name="van West P."/>
            <person name="Dieguez-Uribeondo J."/>
            <person name="de Bruijn I."/>
            <person name="Tripathy S."/>
            <person name="Jiang R."/>
            <person name="Young S.K."/>
            <person name="Zeng Q."/>
            <person name="Gargeya S."/>
            <person name="Fitzgerald M."/>
            <person name="Haas B."/>
            <person name="Abouelleil A."/>
            <person name="Alvarado L."/>
            <person name="Arachchi H.M."/>
            <person name="Berlin A."/>
            <person name="Chapman S.B."/>
            <person name="Goldberg J."/>
            <person name="Griggs A."/>
            <person name="Gujja S."/>
            <person name="Hansen M."/>
            <person name="Howarth C."/>
            <person name="Imamovic A."/>
            <person name="Larimer J."/>
            <person name="McCowen C."/>
            <person name="Montmayeur A."/>
            <person name="Murphy C."/>
            <person name="Neiman D."/>
            <person name="Pearson M."/>
            <person name="Priest M."/>
            <person name="Roberts A."/>
            <person name="Saif S."/>
            <person name="Shea T."/>
            <person name="Sisk P."/>
            <person name="Sykes S."/>
            <person name="Wortman J."/>
            <person name="Nusbaum C."/>
            <person name="Birren B."/>
        </authorList>
    </citation>
    <scope>NUCLEOTIDE SEQUENCE [LARGE SCALE GENOMIC DNA]</scope>
    <source>
        <strain evidence="3 4">VS20</strain>
    </source>
</reference>
<dbReference type="AlphaFoldDB" id="T0R5S8"/>
<dbReference type="InterPro" id="IPR000922">
    <property type="entry name" value="Lectin_gal-bd_dom"/>
</dbReference>
<feature type="compositionally biased region" description="Pro residues" evidence="1">
    <location>
        <begin position="44"/>
        <end position="55"/>
    </location>
</feature>
<feature type="region of interest" description="Disordered" evidence="1">
    <location>
        <begin position="1"/>
        <end position="58"/>
    </location>
</feature>
<dbReference type="OrthoDB" id="1100386at2759"/>
<dbReference type="VEuPathDB" id="FungiDB:SDRG_17256"/>
<dbReference type="GO" id="GO:0030246">
    <property type="term" value="F:carbohydrate binding"/>
    <property type="evidence" value="ECO:0007669"/>
    <property type="project" value="InterPro"/>
</dbReference>
<keyword evidence="4" id="KW-1185">Reference proteome</keyword>
<dbReference type="InterPro" id="IPR043159">
    <property type="entry name" value="Lectin_gal-bd_sf"/>
</dbReference>
<proteinExistence type="predicted"/>
<feature type="domain" description="SUEL-type lectin" evidence="2">
    <location>
        <begin position="73"/>
        <end position="159"/>
    </location>
</feature>
<dbReference type="Proteomes" id="UP000030762">
    <property type="component" value="Unassembled WGS sequence"/>
</dbReference>
<dbReference type="eggNOG" id="KOG0496">
    <property type="taxonomic scope" value="Eukaryota"/>
</dbReference>
<dbReference type="STRING" id="1156394.T0R5S8"/>